<comment type="caution">
    <text evidence="4">The sequence shown here is derived from an EMBL/GenBank/DDBJ whole genome shotgun (WGS) entry which is preliminary data.</text>
</comment>
<feature type="chain" id="PRO_5019490113" description="Outer membrane protein beta-barrel domain-containing protein" evidence="2">
    <location>
        <begin position="27"/>
        <end position="194"/>
    </location>
</feature>
<proteinExistence type="predicted"/>
<dbReference type="Gene3D" id="2.40.160.20">
    <property type="match status" value="1"/>
</dbReference>
<evidence type="ECO:0000313" key="4">
    <source>
        <dbReference type="EMBL" id="RUO18352.1"/>
    </source>
</evidence>
<dbReference type="AlphaFoldDB" id="A0A432VQ85"/>
<dbReference type="InterPro" id="IPR027385">
    <property type="entry name" value="Beta-barrel_OMP"/>
</dbReference>
<keyword evidence="1 2" id="KW-0732">Signal</keyword>
<dbReference type="SUPFAM" id="SSF56925">
    <property type="entry name" value="OMPA-like"/>
    <property type="match status" value="1"/>
</dbReference>
<dbReference type="Pfam" id="PF13505">
    <property type="entry name" value="OMP_b-brl"/>
    <property type="match status" value="1"/>
</dbReference>
<reference evidence="4 5" key="1">
    <citation type="journal article" date="2011" name="Front. Microbiol.">
        <title>Genomic signatures of strain selection and enhancement in Bacillus atrophaeus var. globigii, a historical biowarfare simulant.</title>
        <authorList>
            <person name="Gibbons H.S."/>
            <person name="Broomall S.M."/>
            <person name="McNew L.A."/>
            <person name="Daligault H."/>
            <person name="Chapman C."/>
            <person name="Bruce D."/>
            <person name="Karavis M."/>
            <person name="Krepps M."/>
            <person name="McGregor P.A."/>
            <person name="Hong C."/>
            <person name="Park K.H."/>
            <person name="Akmal A."/>
            <person name="Feldman A."/>
            <person name="Lin J.S."/>
            <person name="Chang W.E."/>
            <person name="Higgs B.W."/>
            <person name="Demirev P."/>
            <person name="Lindquist J."/>
            <person name="Liem A."/>
            <person name="Fochler E."/>
            <person name="Read T.D."/>
            <person name="Tapia R."/>
            <person name="Johnson S."/>
            <person name="Bishop-Lilly K.A."/>
            <person name="Detter C."/>
            <person name="Han C."/>
            <person name="Sozhamannan S."/>
            <person name="Rosenzweig C.N."/>
            <person name="Skowronski E.W."/>
        </authorList>
    </citation>
    <scope>NUCLEOTIDE SEQUENCE [LARGE SCALE GENOMIC DNA]</scope>
    <source>
        <strain evidence="4 5">AK5</strain>
    </source>
</reference>
<gene>
    <name evidence="4" type="ORF">CWE06_10870</name>
</gene>
<feature type="domain" description="Outer membrane protein beta-barrel" evidence="3">
    <location>
        <begin position="11"/>
        <end position="194"/>
    </location>
</feature>
<accession>A0A432VQ85</accession>
<dbReference type="Proteomes" id="UP000288212">
    <property type="component" value="Unassembled WGS sequence"/>
</dbReference>
<dbReference type="InterPro" id="IPR011250">
    <property type="entry name" value="OMP/PagP_B-barrel"/>
</dbReference>
<evidence type="ECO:0000313" key="5">
    <source>
        <dbReference type="Proteomes" id="UP000288212"/>
    </source>
</evidence>
<sequence>MRKVVLTSLLLAAVGGLTSYTPQASAQAFEKDWMFSANVARTSLDRETSGTPWYGVTDQSKTSFVGSLSWFATPHLSIRASYEFGAQMTSQNACPPAQEACTLVALREQGDMESFQLVIVPEIDINDSTYLFANLGFARTTLDTQEQLPRYSSTDLIYGAGVGYRLSRNWRASLEYVTSGDDYQSLRLGLSLRF</sequence>
<evidence type="ECO:0000256" key="1">
    <source>
        <dbReference type="ARBA" id="ARBA00022729"/>
    </source>
</evidence>
<dbReference type="EMBL" id="PIPI01000009">
    <property type="protein sequence ID" value="RUO18352.1"/>
    <property type="molecule type" value="Genomic_DNA"/>
</dbReference>
<dbReference type="OrthoDB" id="6400028at2"/>
<protein>
    <recommendedName>
        <fullName evidence="3">Outer membrane protein beta-barrel domain-containing protein</fullName>
    </recommendedName>
</protein>
<keyword evidence="5" id="KW-1185">Reference proteome</keyword>
<feature type="signal peptide" evidence="2">
    <location>
        <begin position="1"/>
        <end position="26"/>
    </location>
</feature>
<dbReference type="RefSeq" id="WP_126794047.1">
    <property type="nucleotide sequence ID" value="NZ_PIPI01000009.1"/>
</dbReference>
<name>A0A432VQ85_9GAMM</name>
<evidence type="ECO:0000256" key="2">
    <source>
        <dbReference type="SAM" id="SignalP"/>
    </source>
</evidence>
<evidence type="ECO:0000259" key="3">
    <source>
        <dbReference type="Pfam" id="PF13505"/>
    </source>
</evidence>
<organism evidence="4 5">
    <name type="scientific">Aliidiomarina haloalkalitolerans</name>
    <dbReference type="NCBI Taxonomy" id="859059"/>
    <lineage>
        <taxon>Bacteria</taxon>
        <taxon>Pseudomonadati</taxon>
        <taxon>Pseudomonadota</taxon>
        <taxon>Gammaproteobacteria</taxon>
        <taxon>Alteromonadales</taxon>
        <taxon>Idiomarinaceae</taxon>
        <taxon>Aliidiomarina</taxon>
    </lineage>
</organism>